<evidence type="ECO:0000313" key="3">
    <source>
        <dbReference type="Proteomes" id="UP000237717"/>
    </source>
</evidence>
<dbReference type="PANTHER" id="PTHR43792">
    <property type="entry name" value="GNAT FAMILY, PUTATIVE (AFU_ORTHOLOGUE AFUA_3G00765)-RELATED-RELATED"/>
    <property type="match status" value="1"/>
</dbReference>
<dbReference type="EMBL" id="CP026925">
    <property type="protein sequence ID" value="AVH43707.1"/>
    <property type="molecule type" value="Genomic_DNA"/>
</dbReference>
<name>A0A2L2LH98_AGRTU</name>
<reference evidence="2 3" key="1">
    <citation type="submission" date="2018-02" db="EMBL/GenBank/DDBJ databases">
        <title>Complete genome sequence of Agrobacterium tumefaciens 1D1609.</title>
        <authorList>
            <person name="Cho S.-T."/>
            <person name="Haryono M."/>
            <person name="Chang H.-H."/>
            <person name="Santos M.N."/>
            <person name="Lai E.-M."/>
            <person name="Kuo C.-H."/>
        </authorList>
    </citation>
    <scope>NUCLEOTIDE SEQUENCE [LARGE SCALE GENOMIC DNA]</scope>
    <source>
        <strain evidence="2 3">1D1609</strain>
    </source>
</reference>
<evidence type="ECO:0000313" key="2">
    <source>
        <dbReference type="EMBL" id="AVH43707.1"/>
    </source>
</evidence>
<dbReference type="InterPro" id="IPR051531">
    <property type="entry name" value="N-acetyltransferase"/>
</dbReference>
<dbReference type="InterPro" id="IPR000182">
    <property type="entry name" value="GNAT_dom"/>
</dbReference>
<dbReference type="SUPFAM" id="SSF55729">
    <property type="entry name" value="Acyl-CoA N-acyltransferases (Nat)"/>
    <property type="match status" value="1"/>
</dbReference>
<dbReference type="Proteomes" id="UP000237717">
    <property type="component" value="Chromosome II"/>
</dbReference>
<protein>
    <submittedName>
        <fullName evidence="2">Acetyltransferase</fullName>
    </submittedName>
</protein>
<dbReference type="CDD" id="cd04301">
    <property type="entry name" value="NAT_SF"/>
    <property type="match status" value="1"/>
</dbReference>
<accession>A0A2L2LH98</accession>
<dbReference type="Pfam" id="PF13302">
    <property type="entry name" value="Acetyltransf_3"/>
    <property type="match status" value="1"/>
</dbReference>
<proteinExistence type="predicted"/>
<gene>
    <name evidence="2" type="ORF">At1D1609_36540</name>
</gene>
<dbReference type="PROSITE" id="PS51186">
    <property type="entry name" value="GNAT"/>
    <property type="match status" value="1"/>
</dbReference>
<sequence>MADKYRLPEEFFTCRFLVRRIVPTDAQAIFEGWNTDPEVTKYLTWKPHSEFSQTQRAIEGNYTAWNDGTSFPAVICLRERPHELIGRIDARPAGHKVSYGWLVRRNWWGRGVASEVVQFVVEHALSHPRIFRTEASCDVLNTASARVMEKAGMTKEAVLQRYLFHPNISDTPRDAFLYSKVR</sequence>
<feature type="domain" description="N-acetyltransferase" evidence="1">
    <location>
        <begin position="16"/>
        <end position="182"/>
    </location>
</feature>
<keyword evidence="2" id="KW-0808">Transferase</keyword>
<organism evidence="2 3">
    <name type="scientific">Agrobacterium tumefaciens</name>
    <dbReference type="NCBI Taxonomy" id="358"/>
    <lineage>
        <taxon>Bacteria</taxon>
        <taxon>Pseudomonadati</taxon>
        <taxon>Pseudomonadota</taxon>
        <taxon>Alphaproteobacteria</taxon>
        <taxon>Hyphomicrobiales</taxon>
        <taxon>Rhizobiaceae</taxon>
        <taxon>Rhizobium/Agrobacterium group</taxon>
        <taxon>Agrobacterium</taxon>
        <taxon>Agrobacterium tumefaciens complex</taxon>
    </lineage>
</organism>
<dbReference type="RefSeq" id="WP_065656398.1">
    <property type="nucleotide sequence ID" value="NZ_CP026925.1"/>
</dbReference>
<dbReference type="InterPro" id="IPR016181">
    <property type="entry name" value="Acyl_CoA_acyltransferase"/>
</dbReference>
<dbReference type="GO" id="GO:0016747">
    <property type="term" value="F:acyltransferase activity, transferring groups other than amino-acyl groups"/>
    <property type="evidence" value="ECO:0007669"/>
    <property type="project" value="InterPro"/>
</dbReference>
<dbReference type="AlphaFoldDB" id="A0A2L2LH98"/>
<dbReference type="Gene3D" id="3.40.630.30">
    <property type="match status" value="1"/>
</dbReference>
<evidence type="ECO:0000259" key="1">
    <source>
        <dbReference type="PROSITE" id="PS51186"/>
    </source>
</evidence>